<evidence type="ECO:0000259" key="2">
    <source>
        <dbReference type="Pfam" id="PF02470"/>
    </source>
</evidence>
<dbReference type="InterPro" id="IPR024516">
    <property type="entry name" value="Mce_C"/>
</dbReference>
<feature type="domain" description="Mammalian cell entry C-terminal" evidence="3">
    <location>
        <begin position="110"/>
        <end position="287"/>
    </location>
</feature>
<dbReference type="PANTHER" id="PTHR33371:SF4">
    <property type="entry name" value="INTERMEMBRANE PHOSPHOLIPID TRANSPORT SYSTEM BINDING PROTEIN MLAD"/>
    <property type="match status" value="1"/>
</dbReference>
<evidence type="ECO:0000256" key="1">
    <source>
        <dbReference type="SAM" id="MobiDB-lite"/>
    </source>
</evidence>
<protein>
    <submittedName>
        <fullName evidence="4">MCE family protein</fullName>
    </submittedName>
</protein>
<reference evidence="4 5" key="1">
    <citation type="submission" date="2023-08" db="EMBL/GenBank/DDBJ databases">
        <authorList>
            <person name="Folkvardsen B D."/>
            <person name="Norman A."/>
        </authorList>
    </citation>
    <scope>NUCLEOTIDE SEQUENCE [LARGE SCALE GENOMIC DNA]</scope>
    <source>
        <strain evidence="4 5">Mu0102</strain>
    </source>
</reference>
<dbReference type="EMBL" id="OY726398">
    <property type="protein sequence ID" value="CAJ1509745.1"/>
    <property type="molecule type" value="Genomic_DNA"/>
</dbReference>
<organism evidence="4 5">
    <name type="scientific">[Mycobacterium] holstebronense</name>
    <dbReference type="NCBI Taxonomy" id="3064288"/>
    <lineage>
        <taxon>Bacteria</taxon>
        <taxon>Bacillati</taxon>
        <taxon>Actinomycetota</taxon>
        <taxon>Actinomycetes</taxon>
        <taxon>Mycobacteriales</taxon>
        <taxon>Mycobacteriaceae</taxon>
        <taxon>Mycolicibacterium</taxon>
    </lineage>
</organism>
<feature type="region of interest" description="Disordered" evidence="1">
    <location>
        <begin position="414"/>
        <end position="444"/>
    </location>
</feature>
<dbReference type="PANTHER" id="PTHR33371">
    <property type="entry name" value="INTERMEMBRANE PHOSPHOLIPID TRANSPORT SYSTEM BINDING PROTEIN MLAD-RELATED"/>
    <property type="match status" value="1"/>
</dbReference>
<dbReference type="Pfam" id="PF11887">
    <property type="entry name" value="Mce4_CUP1"/>
    <property type="match status" value="1"/>
</dbReference>
<name>A0ABN9NTY5_9MYCO</name>
<dbReference type="InterPro" id="IPR052336">
    <property type="entry name" value="MlaD_Phospholipid_Transporter"/>
</dbReference>
<feature type="domain" description="Mce/MlaD" evidence="2">
    <location>
        <begin position="31"/>
        <end position="105"/>
    </location>
</feature>
<proteinExistence type="predicted"/>
<evidence type="ECO:0000313" key="4">
    <source>
        <dbReference type="EMBL" id="CAJ1509745.1"/>
    </source>
</evidence>
<keyword evidence="5" id="KW-1185">Reference proteome</keyword>
<gene>
    <name evidence="4" type="ORF">MU0102_003843</name>
</gene>
<dbReference type="Proteomes" id="UP001190464">
    <property type="component" value="Chromosome"/>
</dbReference>
<dbReference type="Pfam" id="PF02470">
    <property type="entry name" value="MlaD"/>
    <property type="match status" value="1"/>
</dbReference>
<dbReference type="InterPro" id="IPR005693">
    <property type="entry name" value="Mce"/>
</dbReference>
<dbReference type="NCBIfam" id="TIGR00996">
    <property type="entry name" value="Mtu_fam_mce"/>
    <property type="match status" value="1"/>
</dbReference>
<sequence>MTRRTSRIVLAGALAILLAAAAYVVLPAQRNYRITGYFASAVGLYPGDDVRVVGVPVGRIESIEPRAENVKITMSVRKDVPLPADVHALLMAPNIVSARVIQLAPAYTEGEKLGDGAVLGEDRTAVPVEWDEVKQELTQLSAQLAPESGKLNGVLSAFVNQAADTFDGNGDSFRNALRELSTTTGRLGDSRTDLFGTVKNLQVLVDALSGSNEQIVQFTDHVAAVSAVLADSSKDLDVTLGTLSQALRDVRGFLHNNNDALIAQVNKLADFTSMLSEQSDNFEQVLHITPHGLVNFYNIYNPAQGSLAGLLSLPDFANPVQFICGGVFDIGSVPDNFKRAEICKERMGPVMRRWAMNFIPLLFHPINSITAYKGQIIYDTPETEAKAQTPVPYLKWLPAPGVTPPNTEDVAALFLPPPAPGQLGKAPGPTGPAQPGAGAPREGG</sequence>
<dbReference type="RefSeq" id="WP_308484560.1">
    <property type="nucleotide sequence ID" value="NZ_OY726398.1"/>
</dbReference>
<evidence type="ECO:0000313" key="5">
    <source>
        <dbReference type="Proteomes" id="UP001190464"/>
    </source>
</evidence>
<dbReference type="InterPro" id="IPR003399">
    <property type="entry name" value="Mce/MlaD"/>
</dbReference>
<accession>A0ABN9NTY5</accession>
<feature type="compositionally biased region" description="Low complexity" evidence="1">
    <location>
        <begin position="424"/>
        <end position="444"/>
    </location>
</feature>
<evidence type="ECO:0000259" key="3">
    <source>
        <dbReference type="Pfam" id="PF11887"/>
    </source>
</evidence>